<dbReference type="EMBL" id="JACVVK020000183">
    <property type="protein sequence ID" value="KAK7486149.1"/>
    <property type="molecule type" value="Genomic_DNA"/>
</dbReference>
<keyword evidence="3" id="KW-1185">Reference proteome</keyword>
<evidence type="ECO:0000313" key="3">
    <source>
        <dbReference type="Proteomes" id="UP001519460"/>
    </source>
</evidence>
<accession>A0ABD0KGG5</accession>
<reference evidence="2 3" key="1">
    <citation type="journal article" date="2023" name="Sci. Data">
        <title>Genome assembly of the Korean intertidal mud-creeper Batillaria attramentaria.</title>
        <authorList>
            <person name="Patra A.K."/>
            <person name="Ho P.T."/>
            <person name="Jun S."/>
            <person name="Lee S.J."/>
            <person name="Kim Y."/>
            <person name="Won Y.J."/>
        </authorList>
    </citation>
    <scope>NUCLEOTIDE SEQUENCE [LARGE SCALE GENOMIC DNA]</scope>
    <source>
        <strain evidence="2">Wonlab-2016</strain>
    </source>
</reference>
<dbReference type="InterPro" id="IPR029060">
    <property type="entry name" value="PIN-like_dom_sf"/>
</dbReference>
<evidence type="ECO:0000256" key="1">
    <source>
        <dbReference type="ARBA" id="ARBA00007398"/>
    </source>
</evidence>
<evidence type="ECO:0000313" key="2">
    <source>
        <dbReference type="EMBL" id="KAK7486149.1"/>
    </source>
</evidence>
<organism evidence="2 3">
    <name type="scientific">Batillaria attramentaria</name>
    <dbReference type="NCBI Taxonomy" id="370345"/>
    <lineage>
        <taxon>Eukaryota</taxon>
        <taxon>Metazoa</taxon>
        <taxon>Spiralia</taxon>
        <taxon>Lophotrochozoa</taxon>
        <taxon>Mollusca</taxon>
        <taxon>Gastropoda</taxon>
        <taxon>Caenogastropoda</taxon>
        <taxon>Sorbeoconcha</taxon>
        <taxon>Cerithioidea</taxon>
        <taxon>Batillariidae</taxon>
        <taxon>Batillaria</taxon>
    </lineage>
</organism>
<dbReference type="InterPro" id="IPR026832">
    <property type="entry name" value="Asteroid"/>
</dbReference>
<name>A0ABD0KGG5_9CAEN</name>
<dbReference type="PANTHER" id="PTHR15665:SF1">
    <property type="entry name" value="PROTEIN ASTEROID HOMOLOG 1"/>
    <property type="match status" value="1"/>
</dbReference>
<gene>
    <name evidence="2" type="ORF">BaRGS_00022615</name>
</gene>
<dbReference type="Gene3D" id="3.40.50.1010">
    <property type="entry name" value="5'-nuclease"/>
    <property type="match status" value="1"/>
</dbReference>
<sequence length="514" mass="58623">MNEVKRKQEILQVCAGQAQMADLEEDAIIRGVLLEIQVVRTLRDSGCEVIQMPVGEADLLIAKHMAEREKAYAVLSNDSDFCVFKNCCFIPHALFDIGGDLGLTQPLVLPKKPQRLMCGVVSSQGVQQMLQFSDADMIVELGIIAGNDFTSHCLRGLAGRAGVRNTRSLMSSAEWIRQYKRVDNCDVVRQEMARNRTLASAVEYSRTFYAAIQPGEGERDKSAYIYTLISDRIRTGEYPATFLPMYRCFYWQRSLLDDTQLCPPTEEMLAPLRAYLYGIILPRHKSGVTEWGQTHHQDLTQKTNNAVDDRNLPAINHIRDNQIFKNLKTFHYIMTHLEYGPVPEKTWFDKYGRKTGFICYVLRYFLLLNWGQCLDVTEPEFVALAAVALGASKESAWQEMPVCPDPRCVSIAAVFQDIYRHAFSFLGTVLHLTHEFPLPREIFSGSMWTILYALSGSVGSAARMFPLSSYDQLAYIPGERLHWAEIERDAILHDKRHVIRTLVDGVFYFDDRRY</sequence>
<comment type="similarity">
    <text evidence="1">Belongs to the asteroid family.</text>
</comment>
<dbReference type="SUPFAM" id="SSF88723">
    <property type="entry name" value="PIN domain-like"/>
    <property type="match status" value="1"/>
</dbReference>
<comment type="caution">
    <text evidence="2">The sequence shown here is derived from an EMBL/GenBank/DDBJ whole genome shotgun (WGS) entry which is preliminary data.</text>
</comment>
<evidence type="ECO:0008006" key="4">
    <source>
        <dbReference type="Google" id="ProtNLM"/>
    </source>
</evidence>
<dbReference type="Proteomes" id="UP001519460">
    <property type="component" value="Unassembled WGS sequence"/>
</dbReference>
<protein>
    <recommendedName>
        <fullName evidence="4">Asteroid domain-containing protein</fullName>
    </recommendedName>
</protein>
<dbReference type="PANTHER" id="PTHR15665">
    <property type="entry name" value="ASTEROID PROTEIN"/>
    <property type="match status" value="1"/>
</dbReference>
<proteinExistence type="inferred from homology"/>
<dbReference type="AlphaFoldDB" id="A0ABD0KGG5"/>